<dbReference type="Proteomes" id="UP000007797">
    <property type="component" value="Unassembled WGS sequence"/>
</dbReference>
<evidence type="ECO:0000259" key="13">
    <source>
        <dbReference type="Pfam" id="PF00696"/>
    </source>
</evidence>
<dbReference type="GO" id="GO:0016114">
    <property type="term" value="P:terpenoid biosynthetic process"/>
    <property type="evidence" value="ECO:0007669"/>
    <property type="project" value="TreeGrafter"/>
</dbReference>
<dbReference type="EMBL" id="GL883026">
    <property type="protein sequence ID" value="EGG15145.1"/>
    <property type="molecule type" value="Genomic_DNA"/>
</dbReference>
<evidence type="ECO:0000256" key="9">
    <source>
        <dbReference type="ARBA" id="ARBA00049063"/>
    </source>
</evidence>
<dbReference type="GeneID" id="14867252"/>
<evidence type="ECO:0000256" key="5">
    <source>
        <dbReference type="ARBA" id="ARBA00022741"/>
    </source>
</evidence>
<dbReference type="OMA" id="THGCESI"/>
<gene>
    <name evidence="14" type="ORF">DFA_09969</name>
</gene>
<dbReference type="InterPro" id="IPR024192">
    <property type="entry name" value="Fosfomycin_R_FomA-type"/>
</dbReference>
<keyword evidence="15" id="KW-1185">Reference proteome</keyword>
<accession>F4Q8X6</accession>
<evidence type="ECO:0000256" key="2">
    <source>
        <dbReference type="ARBA" id="ARBA00012908"/>
    </source>
</evidence>
<reference evidence="15" key="1">
    <citation type="journal article" date="2011" name="Genome Res.">
        <title>Phylogeny-wide analysis of social amoeba genomes highlights ancient origins for complex intercellular communication.</title>
        <authorList>
            <person name="Heidel A.J."/>
            <person name="Lawal H.M."/>
            <person name="Felder M."/>
            <person name="Schilde C."/>
            <person name="Helps N.R."/>
            <person name="Tunggal B."/>
            <person name="Rivero F."/>
            <person name="John U."/>
            <person name="Schleicher M."/>
            <person name="Eichinger L."/>
            <person name="Platzer M."/>
            <person name="Noegel A.A."/>
            <person name="Schaap P."/>
            <person name="Gloeckner G."/>
        </authorList>
    </citation>
    <scope>NUCLEOTIDE SEQUENCE [LARGE SCALE GENOMIC DNA]</scope>
    <source>
        <strain evidence="15">SH3</strain>
    </source>
</reference>
<sequence length="291" mass="31792">MNHQEEKEELIILKFGGAYLTDKSKHQTFNQSNLDSFVEIVKYLKLQQHFKIIIISGAGSFGHFEAKQYKITSGFNQKENESDVGMCKTRASVLQLLMTLTSRLNDVSINAIPVSPFDSWLTENDTVIQDNSEHIKRLLAMNLVPVLHGDVCLDTIKGCTILSGDSAIFITDVEGVYSLPPSDPSAKLLNFIHLNDNGDILNGGGDKKDELQQQSSSSSSSSTQFAVKKGTCDVTGGMKAKIDSAKNIASLYSVDTLIIGGTSTEITESPNLINNVIYPKRGTILSKQSIN</sequence>
<keyword evidence="4" id="KW-0808">Transferase</keyword>
<dbReference type="GO" id="GO:0016301">
    <property type="term" value="F:kinase activity"/>
    <property type="evidence" value="ECO:0007669"/>
    <property type="project" value="UniProtKB-KW"/>
</dbReference>
<evidence type="ECO:0000256" key="3">
    <source>
        <dbReference type="ARBA" id="ARBA00017267"/>
    </source>
</evidence>
<evidence type="ECO:0000256" key="1">
    <source>
        <dbReference type="ARBA" id="ARBA00010540"/>
    </source>
</evidence>
<feature type="binding site" evidence="10">
    <location>
        <position position="196"/>
    </location>
    <ligand>
        <name>ATP</name>
        <dbReference type="ChEBI" id="CHEBI:30616"/>
    </ligand>
</feature>
<dbReference type="PANTHER" id="PTHR43654">
    <property type="entry name" value="GLUTAMATE 5-KINASE"/>
    <property type="match status" value="1"/>
</dbReference>
<dbReference type="AlphaFoldDB" id="F4Q8X6"/>
<comment type="catalytic activity">
    <reaction evidence="9">
        <text>isopentenyl phosphate + ATP = isopentenyl diphosphate + ADP</text>
        <dbReference type="Rhea" id="RHEA:33963"/>
        <dbReference type="ChEBI" id="CHEBI:30616"/>
        <dbReference type="ChEBI" id="CHEBI:65078"/>
        <dbReference type="ChEBI" id="CHEBI:128769"/>
        <dbReference type="ChEBI" id="CHEBI:456216"/>
        <dbReference type="EC" id="2.7.4.26"/>
    </reaction>
</comment>
<feature type="binding site" evidence="10">
    <location>
        <position position="59"/>
    </location>
    <ligand>
        <name>ATP</name>
        <dbReference type="ChEBI" id="CHEBI:30616"/>
    </ligand>
</feature>
<dbReference type="OrthoDB" id="1934954at2759"/>
<feature type="binding site" evidence="10">
    <location>
        <position position="58"/>
    </location>
    <ligand>
        <name>substrate</name>
    </ligand>
</feature>
<feature type="binding site" evidence="10">
    <location>
        <position position="63"/>
    </location>
    <ligand>
        <name>substrate</name>
    </ligand>
</feature>
<dbReference type="EC" id="2.7.4.26" evidence="2"/>
<dbReference type="NCBIfam" id="NF040647">
    <property type="entry name" value="IPPK_Arch"/>
    <property type="match status" value="1"/>
</dbReference>
<keyword evidence="7 10" id="KW-0067">ATP-binding</keyword>
<name>F4Q8X6_CACFS</name>
<feature type="domain" description="Aspartate/glutamate/uridylate kinase" evidence="13">
    <location>
        <begin position="10"/>
        <end position="251"/>
    </location>
</feature>
<evidence type="ECO:0000256" key="12">
    <source>
        <dbReference type="SAM" id="MobiDB-lite"/>
    </source>
</evidence>
<keyword evidence="6 14" id="KW-0418">Kinase</keyword>
<feature type="binding site" evidence="10">
    <location>
        <position position="164"/>
    </location>
    <ligand>
        <name>ATP</name>
        <dbReference type="ChEBI" id="CHEBI:30616"/>
    </ligand>
</feature>
<dbReference type="GO" id="GO:0102043">
    <property type="term" value="F:isopentenyl phosphate kinase activity"/>
    <property type="evidence" value="ECO:0007669"/>
    <property type="project" value="UniProtKB-EC"/>
</dbReference>
<dbReference type="InterPro" id="IPR036393">
    <property type="entry name" value="AceGlu_kinase-like_sf"/>
</dbReference>
<evidence type="ECO:0000313" key="15">
    <source>
        <dbReference type="Proteomes" id="UP000007797"/>
    </source>
</evidence>
<dbReference type="Gene3D" id="3.40.1160.10">
    <property type="entry name" value="Acetylglutamate kinase-like"/>
    <property type="match status" value="1"/>
</dbReference>
<feature type="region of interest" description="Disordered" evidence="12">
    <location>
        <begin position="203"/>
        <end position="224"/>
    </location>
</feature>
<feature type="compositionally biased region" description="Low complexity" evidence="12">
    <location>
        <begin position="212"/>
        <end position="222"/>
    </location>
</feature>
<keyword evidence="8" id="KW-0414">Isoprene biosynthesis</keyword>
<organism evidence="14 15">
    <name type="scientific">Cavenderia fasciculata</name>
    <name type="common">Slime mold</name>
    <name type="synonym">Dictyostelium fasciculatum</name>
    <dbReference type="NCBI Taxonomy" id="261658"/>
    <lineage>
        <taxon>Eukaryota</taxon>
        <taxon>Amoebozoa</taxon>
        <taxon>Evosea</taxon>
        <taxon>Eumycetozoa</taxon>
        <taxon>Dictyostelia</taxon>
        <taxon>Acytosteliales</taxon>
        <taxon>Cavenderiaceae</taxon>
        <taxon>Cavenderia</taxon>
    </lineage>
</organism>
<feature type="site" description="Transition state stabilizer" evidence="11">
    <location>
        <position position="23"/>
    </location>
</feature>
<feature type="binding site" evidence="10">
    <location>
        <position position="237"/>
    </location>
    <ligand>
        <name>ATP</name>
        <dbReference type="ChEBI" id="CHEBI:30616"/>
    </ligand>
</feature>
<dbReference type="PIRSF" id="PIRSF016496">
    <property type="entry name" value="Kin_FomA"/>
    <property type="match status" value="1"/>
</dbReference>
<evidence type="ECO:0000256" key="7">
    <source>
        <dbReference type="ARBA" id="ARBA00022840"/>
    </source>
</evidence>
<evidence type="ECO:0000256" key="4">
    <source>
        <dbReference type="ARBA" id="ARBA00022679"/>
    </source>
</evidence>
<dbReference type="PANTHER" id="PTHR43654:SF1">
    <property type="entry name" value="ISOPENTENYL PHOSPHATE KINASE"/>
    <property type="match status" value="1"/>
</dbReference>
<evidence type="ECO:0000256" key="11">
    <source>
        <dbReference type="PIRSR" id="PIRSR016496-2"/>
    </source>
</evidence>
<evidence type="ECO:0000256" key="8">
    <source>
        <dbReference type="ARBA" id="ARBA00023229"/>
    </source>
</evidence>
<keyword evidence="5 10" id="KW-0547">Nucleotide-binding</keyword>
<dbReference type="GO" id="GO:0005829">
    <property type="term" value="C:cytosol"/>
    <property type="evidence" value="ECO:0007669"/>
    <property type="project" value="TreeGrafter"/>
</dbReference>
<dbReference type="GO" id="GO:0005524">
    <property type="term" value="F:ATP binding"/>
    <property type="evidence" value="ECO:0007669"/>
    <property type="project" value="UniProtKB-KW"/>
</dbReference>
<feature type="binding site" evidence="10">
    <location>
        <position position="241"/>
    </location>
    <ligand>
        <name>ATP</name>
        <dbReference type="ChEBI" id="CHEBI:30616"/>
    </ligand>
</feature>
<dbReference type="KEGG" id="dfa:DFA_09969"/>
<dbReference type="InterPro" id="IPR001048">
    <property type="entry name" value="Asp/Glu/Uridylate_kinase"/>
</dbReference>
<evidence type="ECO:0000313" key="14">
    <source>
        <dbReference type="EMBL" id="EGG15145.1"/>
    </source>
</evidence>
<proteinExistence type="inferred from homology"/>
<evidence type="ECO:0000256" key="10">
    <source>
        <dbReference type="PIRSR" id="PIRSR016496-1"/>
    </source>
</evidence>
<dbReference type="Pfam" id="PF00696">
    <property type="entry name" value="AA_kinase"/>
    <property type="match status" value="1"/>
</dbReference>
<dbReference type="SUPFAM" id="SSF53633">
    <property type="entry name" value="Carbamate kinase-like"/>
    <property type="match status" value="1"/>
</dbReference>
<dbReference type="RefSeq" id="XP_004351865.1">
    <property type="nucleotide sequence ID" value="XM_004351813.1"/>
</dbReference>
<comment type="similarity">
    <text evidence="1">Belongs to the isopentenyl phosphate kinase family.</text>
</comment>
<protein>
    <recommendedName>
        <fullName evidence="3">Isopentenyl phosphate kinase</fullName>
        <ecNumber evidence="2">2.7.4.26</ecNumber>
    </recommendedName>
</protein>
<evidence type="ECO:0000256" key="6">
    <source>
        <dbReference type="ARBA" id="ARBA00022777"/>
    </source>
</evidence>
<dbReference type="STRING" id="1054147.F4Q8X6"/>